<proteinExistence type="predicted"/>
<dbReference type="EMBL" id="CP000142">
    <property type="protein sequence ID" value="ABA90153.1"/>
    <property type="molecule type" value="Genomic_DNA"/>
</dbReference>
<keyword evidence="3" id="KW-1185">Reference proteome</keyword>
<dbReference type="AlphaFoldDB" id="Q3A0F4"/>
<dbReference type="HOGENOM" id="CLU_115440_1_0_7"/>
<organism evidence="2 3">
    <name type="scientific">Syntrophotalea carbinolica (strain DSM 2380 / NBRC 103641 / GraBd1)</name>
    <name type="common">Pelobacter carbinolicus</name>
    <dbReference type="NCBI Taxonomy" id="338963"/>
    <lineage>
        <taxon>Bacteria</taxon>
        <taxon>Pseudomonadati</taxon>
        <taxon>Thermodesulfobacteriota</taxon>
        <taxon>Desulfuromonadia</taxon>
        <taxon>Desulfuromonadales</taxon>
        <taxon>Syntrophotaleaceae</taxon>
        <taxon>Syntrophotalea</taxon>
    </lineage>
</organism>
<accession>Q3A0F4</accession>
<dbReference type="Gene3D" id="3.40.50.10140">
    <property type="entry name" value="Toll/interleukin-1 receptor homology (TIR) domain"/>
    <property type="match status" value="1"/>
</dbReference>
<reference evidence="3" key="1">
    <citation type="submission" date="2005-10" db="EMBL/GenBank/DDBJ databases">
        <title>Complete sequence of Pelobacter carbinolicus DSM 2380.</title>
        <authorList>
            <person name="Copeland A."/>
            <person name="Lucas S."/>
            <person name="Lapidus A."/>
            <person name="Barry K."/>
            <person name="Detter J.C."/>
            <person name="Glavina T."/>
            <person name="Hammon N."/>
            <person name="Israni S."/>
            <person name="Pitluck S."/>
            <person name="Chertkov O."/>
            <person name="Schmutz J."/>
            <person name="Larimer F."/>
            <person name="Land M."/>
            <person name="Kyrpides N."/>
            <person name="Ivanova N."/>
            <person name="Richardson P."/>
        </authorList>
    </citation>
    <scope>NUCLEOTIDE SEQUENCE [LARGE SCALE GENOMIC DNA]</scope>
    <source>
        <strain evidence="3">DSM 2380 / NBRC 103641 / GraBd1</strain>
    </source>
</reference>
<dbReference type="SUPFAM" id="SSF52200">
    <property type="entry name" value="Toll/Interleukin receptor TIR domain"/>
    <property type="match status" value="1"/>
</dbReference>
<dbReference type="Pfam" id="PF13676">
    <property type="entry name" value="TIR_2"/>
    <property type="match status" value="1"/>
</dbReference>
<dbReference type="KEGG" id="pca:Pcar_2918"/>
<dbReference type="Proteomes" id="UP000002534">
    <property type="component" value="Chromosome"/>
</dbReference>
<dbReference type="STRING" id="338963.Pcar_2918"/>
<name>Q3A0F4_SYNC1</name>
<feature type="domain" description="TIR" evidence="1">
    <location>
        <begin position="36"/>
        <end position="126"/>
    </location>
</feature>
<evidence type="ECO:0000313" key="3">
    <source>
        <dbReference type="Proteomes" id="UP000002534"/>
    </source>
</evidence>
<sequence>MPISIAELAAASGRAYKTSLIKSANEALAKSKQTAFLCHSHTDVKLAEGLQVLLAENGWDLYIDWKDHEMPDQPNKETAIKIKQKISDMDWFLFLATPNSTKSKWCPWEIGFADSKKPHDRILVIPTTDSGRWYGNEYLQLYRNIEKAKGGGLAAFPAAQKSGGMLLKSLR</sequence>
<dbReference type="OrthoDB" id="9810385at2"/>
<dbReference type="GO" id="GO:0007165">
    <property type="term" value="P:signal transduction"/>
    <property type="evidence" value="ECO:0007669"/>
    <property type="project" value="InterPro"/>
</dbReference>
<evidence type="ECO:0000259" key="1">
    <source>
        <dbReference type="Pfam" id="PF13676"/>
    </source>
</evidence>
<dbReference type="InterPro" id="IPR000157">
    <property type="entry name" value="TIR_dom"/>
</dbReference>
<evidence type="ECO:0000313" key="2">
    <source>
        <dbReference type="EMBL" id="ABA90153.1"/>
    </source>
</evidence>
<gene>
    <name evidence="2" type="ordered locus">Pcar_2918</name>
</gene>
<dbReference type="eggNOG" id="ENOG5032UB7">
    <property type="taxonomic scope" value="Bacteria"/>
</dbReference>
<protein>
    <recommendedName>
        <fullName evidence="1">TIR domain-containing protein</fullName>
    </recommendedName>
</protein>
<reference evidence="2 3" key="2">
    <citation type="journal article" date="2012" name="BMC Genomics">
        <title>The genome of Pelobacter carbinolicus reveals surprising metabolic capabilities and physiological features.</title>
        <authorList>
            <person name="Aklujkar M."/>
            <person name="Haveman S.A."/>
            <person name="Didonato R.Jr."/>
            <person name="Chertkov O."/>
            <person name="Han C.S."/>
            <person name="Land M.L."/>
            <person name="Brown P."/>
            <person name="Lovley D.R."/>
        </authorList>
    </citation>
    <scope>NUCLEOTIDE SEQUENCE [LARGE SCALE GENOMIC DNA]</scope>
    <source>
        <strain evidence="3">DSM 2380 / NBRC 103641 / GraBd1</strain>
    </source>
</reference>
<dbReference type="InterPro" id="IPR035897">
    <property type="entry name" value="Toll_tir_struct_dom_sf"/>
</dbReference>
<dbReference type="RefSeq" id="WP_011342705.1">
    <property type="nucleotide sequence ID" value="NC_007498.2"/>
</dbReference>